<accession>A0A6J6D7L3</accession>
<evidence type="ECO:0000313" key="1">
    <source>
        <dbReference type="EMBL" id="CAB4559951.1"/>
    </source>
</evidence>
<proteinExistence type="predicted"/>
<organism evidence="1">
    <name type="scientific">freshwater metagenome</name>
    <dbReference type="NCBI Taxonomy" id="449393"/>
    <lineage>
        <taxon>unclassified sequences</taxon>
        <taxon>metagenomes</taxon>
        <taxon>ecological metagenomes</taxon>
    </lineage>
</organism>
<gene>
    <name evidence="1" type="ORF">UFOPK1495_01435</name>
</gene>
<reference evidence="1" key="1">
    <citation type="submission" date="2020-05" db="EMBL/GenBank/DDBJ databases">
        <authorList>
            <person name="Chiriac C."/>
            <person name="Salcher M."/>
            <person name="Ghai R."/>
            <person name="Kavagutti S V."/>
        </authorList>
    </citation>
    <scope>NUCLEOTIDE SEQUENCE</scope>
</reference>
<sequence length="184" mass="20426">MVVTMNANLGESFCLCLGHDASAYSNIDADFVLNKRNQLADAIHRAFIWSTDGQHDAEFRSAECSGFARCGKHVSGVKERHRLHGRFELRRLAAEVTILGAATGLGGKNAFDLDSVSAPFETDFVGERCEGRDCRIRNIGKRSEFLEAQLAAFVQQSDTRRTDGRAGRFRRQAVANLGRNFRSE</sequence>
<protein>
    <submittedName>
        <fullName evidence="1">Unannotated protein</fullName>
    </submittedName>
</protein>
<dbReference type="AlphaFoldDB" id="A0A6J6D7L3"/>
<name>A0A6J6D7L3_9ZZZZ</name>
<dbReference type="EMBL" id="CAEZSU010000174">
    <property type="protein sequence ID" value="CAB4559951.1"/>
    <property type="molecule type" value="Genomic_DNA"/>
</dbReference>